<feature type="compositionally biased region" description="Basic and acidic residues" evidence="5">
    <location>
        <begin position="132"/>
        <end position="150"/>
    </location>
</feature>
<evidence type="ECO:0000256" key="5">
    <source>
        <dbReference type="SAM" id="MobiDB-lite"/>
    </source>
</evidence>
<name>A0AAE1T1L8_9SOLA</name>
<dbReference type="InterPro" id="IPR006564">
    <property type="entry name" value="Znf_PMZ"/>
</dbReference>
<gene>
    <name evidence="7" type="ORF">RND71_002277</name>
</gene>
<protein>
    <recommendedName>
        <fullName evidence="6">SWIM-type domain-containing protein</fullName>
    </recommendedName>
</protein>
<dbReference type="PANTHER" id="PTHR31973:SF197">
    <property type="entry name" value="SWIM-TYPE DOMAIN-CONTAINING PROTEIN"/>
    <property type="match status" value="1"/>
</dbReference>
<evidence type="ECO:0000256" key="4">
    <source>
        <dbReference type="PROSITE-ProRule" id="PRU00325"/>
    </source>
</evidence>
<feature type="compositionally biased region" description="Polar residues" evidence="5">
    <location>
        <begin position="176"/>
        <end position="185"/>
    </location>
</feature>
<organism evidence="7 8">
    <name type="scientific">Anisodus tanguticus</name>
    <dbReference type="NCBI Taxonomy" id="243964"/>
    <lineage>
        <taxon>Eukaryota</taxon>
        <taxon>Viridiplantae</taxon>
        <taxon>Streptophyta</taxon>
        <taxon>Embryophyta</taxon>
        <taxon>Tracheophyta</taxon>
        <taxon>Spermatophyta</taxon>
        <taxon>Magnoliopsida</taxon>
        <taxon>eudicotyledons</taxon>
        <taxon>Gunneridae</taxon>
        <taxon>Pentapetalae</taxon>
        <taxon>asterids</taxon>
        <taxon>lamiids</taxon>
        <taxon>Solanales</taxon>
        <taxon>Solanaceae</taxon>
        <taxon>Solanoideae</taxon>
        <taxon>Hyoscyameae</taxon>
        <taxon>Anisodus</taxon>
    </lineage>
</organism>
<dbReference type="Pfam" id="PF04434">
    <property type="entry name" value="SWIM"/>
    <property type="match status" value="1"/>
</dbReference>
<feature type="domain" description="SWIM-type" evidence="6">
    <location>
        <begin position="52"/>
        <end position="84"/>
    </location>
</feature>
<evidence type="ECO:0000256" key="1">
    <source>
        <dbReference type="ARBA" id="ARBA00022723"/>
    </source>
</evidence>
<dbReference type="Proteomes" id="UP001291623">
    <property type="component" value="Unassembled WGS sequence"/>
</dbReference>
<dbReference type="AlphaFoldDB" id="A0AAE1T1L8"/>
<proteinExistence type="predicted"/>
<feature type="region of interest" description="Disordered" evidence="5">
    <location>
        <begin position="166"/>
        <end position="185"/>
    </location>
</feature>
<feature type="region of interest" description="Disordered" evidence="5">
    <location>
        <begin position="131"/>
        <end position="155"/>
    </location>
</feature>
<accession>A0AAE1T1L8</accession>
<keyword evidence="3" id="KW-0862">Zinc</keyword>
<keyword evidence="8" id="KW-1185">Reference proteome</keyword>
<keyword evidence="1" id="KW-0479">Metal-binding</keyword>
<evidence type="ECO:0000259" key="6">
    <source>
        <dbReference type="PROSITE" id="PS50966"/>
    </source>
</evidence>
<keyword evidence="2 4" id="KW-0863">Zinc-finger</keyword>
<evidence type="ECO:0000313" key="8">
    <source>
        <dbReference type="Proteomes" id="UP001291623"/>
    </source>
</evidence>
<reference evidence="7" key="1">
    <citation type="submission" date="2023-12" db="EMBL/GenBank/DDBJ databases">
        <title>Genome assembly of Anisodus tanguticus.</title>
        <authorList>
            <person name="Wang Y.-J."/>
        </authorList>
    </citation>
    <scope>NUCLEOTIDE SEQUENCE</scope>
    <source>
        <strain evidence="7">KB-2021</strain>
        <tissue evidence="7">Leaf</tissue>
    </source>
</reference>
<dbReference type="InterPro" id="IPR007527">
    <property type="entry name" value="Znf_SWIM"/>
</dbReference>
<dbReference type="SMART" id="SM00575">
    <property type="entry name" value="ZnF_PMZ"/>
    <property type="match status" value="1"/>
</dbReference>
<evidence type="ECO:0000256" key="2">
    <source>
        <dbReference type="ARBA" id="ARBA00022771"/>
    </source>
</evidence>
<dbReference type="GO" id="GO:0008270">
    <property type="term" value="F:zinc ion binding"/>
    <property type="evidence" value="ECO:0007669"/>
    <property type="project" value="UniProtKB-KW"/>
</dbReference>
<dbReference type="EMBL" id="JAVYJV010000001">
    <property type="protein sequence ID" value="KAK4380415.1"/>
    <property type="molecule type" value="Genomic_DNA"/>
</dbReference>
<dbReference type="PROSITE" id="PS50966">
    <property type="entry name" value="ZF_SWIM"/>
    <property type="match status" value="1"/>
</dbReference>
<evidence type="ECO:0000313" key="7">
    <source>
        <dbReference type="EMBL" id="KAK4380415.1"/>
    </source>
</evidence>
<sequence>MRLRQFSDTWITYIFPKDLKVLQENTTKSMKCNLEWNSEYNFEIKDNWSNTFVVNQNNKTCTCRSWMLKGIPCCRVIAALYFRKLKLIHYVAHWYTKETYLKKHNFFIQPVTNMKMWPKSTDPPVLPPVIKKLPDRPKKNRRKEQTENKIGKLSKRGVEMTCSMCHTKGHNKKSCPMNSQSTRGR</sequence>
<comment type="caution">
    <text evidence="7">The sequence shown here is derived from an EMBL/GenBank/DDBJ whole genome shotgun (WGS) entry which is preliminary data.</text>
</comment>
<evidence type="ECO:0000256" key="3">
    <source>
        <dbReference type="ARBA" id="ARBA00022833"/>
    </source>
</evidence>
<dbReference type="PANTHER" id="PTHR31973">
    <property type="entry name" value="POLYPROTEIN, PUTATIVE-RELATED"/>
    <property type="match status" value="1"/>
</dbReference>